<dbReference type="AlphaFoldDB" id="H1Y5X5"/>
<feature type="domain" description="MacB-like periplasmic core" evidence="8">
    <location>
        <begin position="20"/>
        <end position="246"/>
    </location>
</feature>
<evidence type="ECO:0000259" key="8">
    <source>
        <dbReference type="Pfam" id="PF12704"/>
    </source>
</evidence>
<feature type="transmembrane region" description="Helical" evidence="6">
    <location>
        <begin position="679"/>
        <end position="703"/>
    </location>
</feature>
<keyword evidence="4 6" id="KW-1133">Transmembrane helix</keyword>
<evidence type="ECO:0000256" key="1">
    <source>
        <dbReference type="ARBA" id="ARBA00004651"/>
    </source>
</evidence>
<keyword evidence="5 6" id="KW-0472">Membrane</keyword>
<evidence type="ECO:0000256" key="3">
    <source>
        <dbReference type="ARBA" id="ARBA00022692"/>
    </source>
</evidence>
<feature type="transmembrane region" description="Helical" evidence="6">
    <location>
        <begin position="289"/>
        <end position="309"/>
    </location>
</feature>
<gene>
    <name evidence="9" type="ORF">Mucpa_6341</name>
</gene>
<feature type="transmembrane region" description="Helical" evidence="6">
    <location>
        <begin position="723"/>
        <end position="749"/>
    </location>
</feature>
<comment type="subcellular location">
    <subcellularLocation>
        <location evidence="1">Cell membrane</location>
        <topology evidence="1">Multi-pass membrane protein</topology>
    </subcellularLocation>
</comment>
<feature type="transmembrane region" description="Helical" evidence="6">
    <location>
        <begin position="421"/>
        <end position="444"/>
    </location>
</feature>
<evidence type="ECO:0000256" key="6">
    <source>
        <dbReference type="SAM" id="Phobius"/>
    </source>
</evidence>
<feature type="domain" description="MacB-like periplasmic core" evidence="8">
    <location>
        <begin position="432"/>
        <end position="636"/>
    </location>
</feature>
<dbReference type="InterPro" id="IPR050250">
    <property type="entry name" value="Macrolide_Exporter_MacB"/>
</dbReference>
<keyword evidence="10" id="KW-1185">Reference proteome</keyword>
<dbReference type="PANTHER" id="PTHR30572:SF18">
    <property type="entry name" value="ABC-TYPE MACROLIDE FAMILY EXPORT SYSTEM PERMEASE COMPONENT 2"/>
    <property type="match status" value="1"/>
</dbReference>
<dbReference type="GO" id="GO:0005886">
    <property type="term" value="C:plasma membrane"/>
    <property type="evidence" value="ECO:0007669"/>
    <property type="project" value="UniProtKB-SubCell"/>
</dbReference>
<keyword evidence="2" id="KW-1003">Cell membrane</keyword>
<dbReference type="OrthoDB" id="1451596at2"/>
<feature type="domain" description="ABC3 transporter permease C-terminal" evidence="7">
    <location>
        <begin position="682"/>
        <end position="795"/>
    </location>
</feature>
<evidence type="ECO:0000256" key="2">
    <source>
        <dbReference type="ARBA" id="ARBA00022475"/>
    </source>
</evidence>
<sequence>MLKNYIKIAWRNIWKQKVFSIINILGLSVGIAFTLLIGAYVWGELQVNHQLKNADNQYIIQSKWKDPNMGFELASIAELPKALKEEYPGLVVNYYHFDGMTTNVSKGEKYFREGIQLGDSTLLKMYGFQLLHGDVNTALNDPFSVVVTQQIALKYFGKNDVVGQVLTIENFSGDKHDFTISGVLDHLPKNSVTSLNASNISNFFFNAEAAKYFKRNIDGWANPYIVDYVELKKGADPKEVESAMKTLLRKNSSEQISKNLTPYLVALKDYNMVAEGGIVKKMTSTLSCIALFILLMAIVNYVNICIGRASGRMKEMGVRKVMGGLRKQLIWQLLAESTLLVMIATILALVIYLVARPYVSDVLGKDITSLFALPAYFIPILFLFALIIGTLAGIYPALVLTALKSVDSLKGKLPSVKESVLFRKSLVAFQFAIASIVLIGAYIISQQVSLFFSNNLGYNKDYVIYTQLPRDWSPNGVKKMESIRYQLAQMSQVKSIALSFEIPDGANGGNYPIYRQGANPAQTVVTQGLITDNQYASTYNIPLKAGQFFKPVFDVADTTQVVINETQSKALGFKNADEAIGQKIMSPGSPVAFTICGVTADFHFGSMQQHIKPVTFTNVNYALAYRYFSIKLKPGDIQQSLSVLSQKWSELMPGAPFEYHFMDDALKKLYATELQLKKAAYIATILAVIIVLLGVLGLISLSIQKRTKEIGIRKVLGSSAIRITLLFLDDFLGVVLIAAAVACPLAYLIMQKWLSDYAYKINISLLPFIFSIALLTGVTAFLIILQTIKASFANPIKSLRTE</sequence>
<protein>
    <recommendedName>
        <fullName evidence="11">ABC3 transporter permease protein domain-containing protein</fullName>
    </recommendedName>
</protein>
<dbReference type="STRING" id="714943.Mucpa_6341"/>
<feature type="domain" description="ABC3 transporter permease C-terminal" evidence="7">
    <location>
        <begin position="288"/>
        <end position="400"/>
    </location>
</feature>
<proteinExistence type="predicted"/>
<dbReference type="eggNOG" id="COG0577">
    <property type="taxonomic scope" value="Bacteria"/>
</dbReference>
<dbReference type="EMBL" id="CM001403">
    <property type="protein sequence ID" value="EHQ30397.1"/>
    <property type="molecule type" value="Genomic_DNA"/>
</dbReference>
<feature type="transmembrane region" description="Helical" evidence="6">
    <location>
        <begin position="21"/>
        <end position="42"/>
    </location>
</feature>
<name>H1Y5X5_9SPHI</name>
<organism evidence="9 10">
    <name type="scientific">Mucilaginibacter paludis DSM 18603</name>
    <dbReference type="NCBI Taxonomy" id="714943"/>
    <lineage>
        <taxon>Bacteria</taxon>
        <taxon>Pseudomonadati</taxon>
        <taxon>Bacteroidota</taxon>
        <taxon>Sphingobacteriia</taxon>
        <taxon>Sphingobacteriales</taxon>
        <taxon>Sphingobacteriaceae</taxon>
        <taxon>Mucilaginibacter</taxon>
    </lineage>
</organism>
<dbReference type="Pfam" id="PF12704">
    <property type="entry name" value="MacB_PCD"/>
    <property type="match status" value="2"/>
</dbReference>
<feature type="transmembrane region" description="Helical" evidence="6">
    <location>
        <begin position="375"/>
        <end position="400"/>
    </location>
</feature>
<accession>H1Y5X5</accession>
<reference evidence="9" key="1">
    <citation type="submission" date="2011-09" db="EMBL/GenBank/DDBJ databases">
        <title>The permanent draft genome of Mucilaginibacter paludis DSM 18603.</title>
        <authorList>
            <consortium name="US DOE Joint Genome Institute (JGI-PGF)"/>
            <person name="Lucas S."/>
            <person name="Han J."/>
            <person name="Lapidus A."/>
            <person name="Bruce D."/>
            <person name="Goodwin L."/>
            <person name="Pitluck S."/>
            <person name="Peters L."/>
            <person name="Kyrpides N."/>
            <person name="Mavromatis K."/>
            <person name="Ivanova N."/>
            <person name="Mikhailova N."/>
            <person name="Held B."/>
            <person name="Detter J.C."/>
            <person name="Tapia R."/>
            <person name="Han C."/>
            <person name="Land M."/>
            <person name="Hauser L."/>
            <person name="Markowitz V."/>
            <person name="Cheng J.-F."/>
            <person name="Hugenholtz P."/>
            <person name="Woyke T."/>
            <person name="Wu D."/>
            <person name="Tindall B."/>
            <person name="Brambilla E."/>
            <person name="Klenk H.-P."/>
            <person name="Eisen J.A."/>
        </authorList>
    </citation>
    <scope>NUCLEOTIDE SEQUENCE [LARGE SCALE GENOMIC DNA]</scope>
    <source>
        <strain evidence="9">DSM 18603</strain>
    </source>
</reference>
<feature type="transmembrane region" description="Helical" evidence="6">
    <location>
        <begin position="761"/>
        <end position="785"/>
    </location>
</feature>
<dbReference type="Pfam" id="PF02687">
    <property type="entry name" value="FtsX"/>
    <property type="match status" value="2"/>
</dbReference>
<dbReference type="InterPro" id="IPR025857">
    <property type="entry name" value="MacB_PCD"/>
</dbReference>
<evidence type="ECO:0000256" key="4">
    <source>
        <dbReference type="ARBA" id="ARBA00022989"/>
    </source>
</evidence>
<evidence type="ECO:0000259" key="7">
    <source>
        <dbReference type="Pfam" id="PF02687"/>
    </source>
</evidence>
<evidence type="ECO:0000313" key="10">
    <source>
        <dbReference type="Proteomes" id="UP000002774"/>
    </source>
</evidence>
<dbReference type="GO" id="GO:0022857">
    <property type="term" value="F:transmembrane transporter activity"/>
    <property type="evidence" value="ECO:0007669"/>
    <property type="project" value="TreeGrafter"/>
</dbReference>
<keyword evidence="3 6" id="KW-0812">Transmembrane</keyword>
<dbReference type="PANTHER" id="PTHR30572">
    <property type="entry name" value="MEMBRANE COMPONENT OF TRANSPORTER-RELATED"/>
    <property type="match status" value="1"/>
</dbReference>
<dbReference type="HOGENOM" id="CLU_008713_1_0_10"/>
<dbReference type="RefSeq" id="WP_008512094.1">
    <property type="nucleotide sequence ID" value="NZ_CM001403.1"/>
</dbReference>
<feature type="transmembrane region" description="Helical" evidence="6">
    <location>
        <begin position="329"/>
        <end position="355"/>
    </location>
</feature>
<evidence type="ECO:0000256" key="5">
    <source>
        <dbReference type="ARBA" id="ARBA00023136"/>
    </source>
</evidence>
<dbReference type="Proteomes" id="UP000002774">
    <property type="component" value="Chromosome"/>
</dbReference>
<dbReference type="InterPro" id="IPR003838">
    <property type="entry name" value="ABC3_permease_C"/>
</dbReference>
<evidence type="ECO:0000313" key="9">
    <source>
        <dbReference type="EMBL" id="EHQ30397.1"/>
    </source>
</evidence>
<evidence type="ECO:0008006" key="11">
    <source>
        <dbReference type="Google" id="ProtNLM"/>
    </source>
</evidence>